<dbReference type="EMBL" id="BDQF01000009">
    <property type="protein sequence ID" value="GAW80626.1"/>
    <property type="molecule type" value="Genomic_DNA"/>
</dbReference>
<reference evidence="2" key="1">
    <citation type="submission" date="2017-04" db="EMBL/GenBank/DDBJ databases">
        <title>Plasmodium gonderi genome.</title>
        <authorList>
            <person name="Arisue N."/>
            <person name="Honma H."/>
            <person name="Kawai S."/>
            <person name="Tougan T."/>
            <person name="Tanabe K."/>
            <person name="Horii T."/>
        </authorList>
    </citation>
    <scope>NUCLEOTIDE SEQUENCE [LARGE SCALE GENOMIC DNA]</scope>
    <source>
        <strain evidence="2">ATCC 30045</strain>
    </source>
</reference>
<accession>A0A1Y1JDR4</accession>
<comment type="caution">
    <text evidence="1">The sequence shown here is derived from an EMBL/GenBank/DDBJ whole genome shotgun (WGS) entry which is preliminary data.</text>
</comment>
<dbReference type="OrthoDB" id="380041at2759"/>
<dbReference type="AlphaFoldDB" id="A0A1Y1JDR4"/>
<name>A0A1Y1JDR4_PLAGO</name>
<proteinExistence type="predicted"/>
<evidence type="ECO:0000313" key="2">
    <source>
        <dbReference type="Proteomes" id="UP000195521"/>
    </source>
</evidence>
<organism evidence="1 2">
    <name type="scientific">Plasmodium gonderi</name>
    <dbReference type="NCBI Taxonomy" id="77519"/>
    <lineage>
        <taxon>Eukaryota</taxon>
        <taxon>Sar</taxon>
        <taxon>Alveolata</taxon>
        <taxon>Apicomplexa</taxon>
        <taxon>Aconoidasida</taxon>
        <taxon>Haemosporida</taxon>
        <taxon>Plasmodiidae</taxon>
        <taxon>Plasmodium</taxon>
        <taxon>Plasmodium (Plasmodium)</taxon>
    </lineage>
</organism>
<keyword evidence="2" id="KW-1185">Reference proteome</keyword>
<sequence>MILTEKKRDMEIKIFEREVYEELQSVYRQDKFLKYVNEENYETFTSEGKEYNVNNLKLFEVNNNANCKDTKKTGSLVVYKNMNTVMSFKSFVGKQINIETEDRDQVILGKEKIKRLKAKKWCTNDCYEISQLPTVDNTTDVVVAKSVLERIDQIRNDIVAIRRTIQSTVEINKIKETYLTSDNKMELFLDFNQLCDKLNEIITFAQLSDPQFLSNIRLHRYINNCVPRGKNMNIFEVIRMLKKEKEKITKKSDDYQMEKTYMKILNYNNYVSFRKNIMCTQFERLREKVNQYDWLLTEPCFLLTQEETTIERESKAKSEHSGQCKSEDRRQCKSEERSQCKSVGHILLSLAMFINLCINDNMIKRIMNYIYLDRMEVKKCKQYIENVKKAKSMDMLHSYVQSLTKGVVPRAENPSAFFEEVIRIHLTEDNEKVLDIYKRLINNELSVDLMLREMEHVNQVLEQMCQKLEGREGVIKNWTHLNGDQK</sequence>
<protein>
    <submittedName>
        <fullName evidence="1">Uncharacterized protein</fullName>
    </submittedName>
</protein>
<evidence type="ECO:0000313" key="1">
    <source>
        <dbReference type="EMBL" id="GAW80626.1"/>
    </source>
</evidence>
<dbReference type="GeneID" id="39747341"/>
<dbReference type="Proteomes" id="UP000195521">
    <property type="component" value="Unassembled WGS sequence"/>
</dbReference>
<gene>
    <name evidence="1" type="ORF">PGO_081920</name>
</gene>
<dbReference type="OMA" id="LMLREME"/>
<dbReference type="RefSeq" id="XP_028543215.1">
    <property type="nucleotide sequence ID" value="XM_028687414.1"/>
</dbReference>